<feature type="transmembrane region" description="Helical" evidence="1">
    <location>
        <begin position="129"/>
        <end position="149"/>
    </location>
</feature>
<gene>
    <name evidence="2" type="ORF">Rsw2DRAFT_1034</name>
</gene>
<feature type="transmembrane region" description="Helical" evidence="1">
    <location>
        <begin position="169"/>
        <end position="185"/>
    </location>
</feature>
<feature type="transmembrane region" description="Helical" evidence="1">
    <location>
        <begin position="99"/>
        <end position="122"/>
    </location>
</feature>
<evidence type="ECO:0000313" key="2">
    <source>
        <dbReference type="EMBL" id="EEW25963.1"/>
    </source>
</evidence>
<keyword evidence="1" id="KW-0472">Membrane</keyword>
<reference evidence="2 3" key="1">
    <citation type="submission" date="2009-08" db="EMBL/GenBank/DDBJ databases">
        <title>The draft genome of Rhodobacter sp. SW2.</title>
        <authorList>
            <consortium name="US DOE Joint Genome Institute (JGI-PGF)"/>
            <person name="Lucas S."/>
            <person name="Copeland A."/>
            <person name="Lapidus A."/>
            <person name="Glavina del Rio T."/>
            <person name="Tice H."/>
            <person name="Bruce D."/>
            <person name="Goodwin L."/>
            <person name="Pitluck S."/>
            <person name="Larimer F."/>
            <person name="Land M.L."/>
            <person name="Hauser L."/>
            <person name="Emerson D."/>
        </authorList>
    </citation>
    <scope>NUCLEOTIDE SEQUENCE [LARGE SCALE GENOMIC DNA]</scope>
    <source>
        <strain evidence="2 3">SW2</strain>
    </source>
</reference>
<dbReference type="EMBL" id="ACYY01000005">
    <property type="protein sequence ID" value="EEW25963.1"/>
    <property type="molecule type" value="Genomic_DNA"/>
</dbReference>
<keyword evidence="1" id="KW-1133">Transmembrane helix</keyword>
<dbReference type="Proteomes" id="UP000010121">
    <property type="component" value="Unassembled WGS sequence"/>
</dbReference>
<evidence type="ECO:0008006" key="4">
    <source>
        <dbReference type="Google" id="ProtNLM"/>
    </source>
</evidence>
<organism evidence="2 3">
    <name type="scientific">Rhodobacter ferrooxidans</name>
    <dbReference type="NCBI Taxonomy" id="371731"/>
    <lineage>
        <taxon>Bacteria</taxon>
        <taxon>Pseudomonadati</taxon>
        <taxon>Pseudomonadota</taxon>
        <taxon>Alphaproteobacteria</taxon>
        <taxon>Rhodobacterales</taxon>
        <taxon>Rhodobacter group</taxon>
        <taxon>Rhodobacter</taxon>
    </lineage>
</organism>
<comment type="caution">
    <text evidence="2">The sequence shown here is derived from an EMBL/GenBank/DDBJ whole genome shotgun (WGS) entry which is preliminary data.</text>
</comment>
<evidence type="ECO:0000256" key="1">
    <source>
        <dbReference type="SAM" id="Phobius"/>
    </source>
</evidence>
<dbReference type="eggNOG" id="COG1280">
    <property type="taxonomic scope" value="Bacteria"/>
</dbReference>
<dbReference type="STRING" id="371731.Rsw2DRAFT_1034"/>
<sequence length="187" mass="19006">MTLVETALASFALLLTPGPTNTLLALAGASGGARALRLIPLAVLAYLLVVLPLAVIGESLLAALPGLRLLLGLIAAAWVMLLALRLWRLPEAGTETRAVTPANIFITTCLNPKTFVLGLVLLPDTTAGLSLAAAALALAVTATSTLWVALGAALPSRHAHLPPVLRRGAALWLAVLSLGLAAGGLRG</sequence>
<dbReference type="OrthoDB" id="6710777at2"/>
<dbReference type="AlphaFoldDB" id="C8RZ06"/>
<keyword evidence="1" id="KW-0812">Transmembrane</keyword>
<name>C8RZ06_9RHOB</name>
<feature type="transmembrane region" description="Helical" evidence="1">
    <location>
        <begin position="69"/>
        <end position="87"/>
    </location>
</feature>
<protein>
    <recommendedName>
        <fullName evidence="4">Lysine exporter protein (LYSE/YGGA)</fullName>
    </recommendedName>
</protein>
<proteinExistence type="predicted"/>
<dbReference type="RefSeq" id="WP_008028744.1">
    <property type="nucleotide sequence ID" value="NZ_ACYY01000005.1"/>
</dbReference>
<evidence type="ECO:0000313" key="3">
    <source>
        <dbReference type="Proteomes" id="UP000010121"/>
    </source>
</evidence>
<keyword evidence="3" id="KW-1185">Reference proteome</keyword>
<feature type="transmembrane region" description="Helical" evidence="1">
    <location>
        <begin position="35"/>
        <end position="57"/>
    </location>
</feature>
<accession>C8RZ06</accession>